<feature type="transmembrane region" description="Helical" evidence="11">
    <location>
        <begin position="419"/>
        <end position="441"/>
    </location>
</feature>
<dbReference type="Gene3D" id="1.20.1440.130">
    <property type="entry name" value="VKOR domain"/>
    <property type="match status" value="1"/>
</dbReference>
<keyword evidence="8" id="KW-1015">Disulfide bond</keyword>
<sequence length="537" mass="60397">MEDDKHKENGKHEMGMRGVTRPMAEKEVRQHNENMHSDGQDEHNQHQHKRGDYQHEEQQHKNGGSHDMNMSEEMREKMLHMHHMQTLWVYWMIIILGAWVLLSPFTFDYGIGTVQPSGGRTVWLTLDQRIIFMKWSDIISGALLIFFGWRGLTPNRPISIWICCFIGVWLTMAPIVFWSPTAVAYLNDTMVGALLIALTILIPGMPNMIMYMKMGPDTPPGWSYNPSSWPQRWIMMVLGFVGWIVSRYLAAFQLGYIESVWDPFFGSQSEQVLNSAMSHSLPVSDAGLGALAYTFEFLMGWMGAPTRWRTMPWMVAFFGILVIPLGMVHIFLVISQPVVVGAWCTFCILAAVIMIPMIPLEVDEVIAMGQFMKRKVKQQGESFWKIFWKGGTVESDEKDEAPAMMKFPQQPGAVYRSSIWGISFPWTLTVATLLGATAMAAPGVLGVSIHEPVANVFHLGGALVVVVSVFSMGEPLRLCRYFNILLALVVAAAPWFMQDSPSSLSITGLILGLAIAALSLPLGPKTQRYAGWDEYIK</sequence>
<reference evidence="15" key="1">
    <citation type="journal article" date="2019" name="Int. J. Syst. Evol. Microbiol.">
        <title>The Global Catalogue of Microorganisms (GCM) 10K type strain sequencing project: providing services to taxonomists for standard genome sequencing and annotation.</title>
        <authorList>
            <consortium name="The Broad Institute Genomics Platform"/>
            <consortium name="The Broad Institute Genome Sequencing Center for Infectious Disease"/>
            <person name="Wu L."/>
            <person name="Ma J."/>
        </authorList>
    </citation>
    <scope>NUCLEOTIDE SEQUENCE [LARGE SCALE GENOMIC DNA]</scope>
    <source>
        <strain evidence="15">KCTC 23984</strain>
    </source>
</reference>
<evidence type="ECO:0000256" key="6">
    <source>
        <dbReference type="ARBA" id="ARBA00023002"/>
    </source>
</evidence>
<protein>
    <submittedName>
        <fullName evidence="14">Vitamin K epoxide reductase family protein</fullName>
    </submittedName>
</protein>
<feature type="transmembrane region" description="Helical" evidence="11">
    <location>
        <begin position="478"/>
        <end position="497"/>
    </location>
</feature>
<feature type="transmembrane region" description="Helical" evidence="11">
    <location>
        <begin position="313"/>
        <end position="334"/>
    </location>
</feature>
<keyword evidence="9" id="KW-0676">Redox-active center</keyword>
<organism evidence="14 15">
    <name type="scientific">Pontibacter toksunensis</name>
    <dbReference type="NCBI Taxonomy" id="1332631"/>
    <lineage>
        <taxon>Bacteria</taxon>
        <taxon>Pseudomonadati</taxon>
        <taxon>Bacteroidota</taxon>
        <taxon>Cytophagia</taxon>
        <taxon>Cytophagales</taxon>
        <taxon>Hymenobacteraceae</taxon>
        <taxon>Pontibacter</taxon>
    </lineage>
</organism>
<keyword evidence="7 11" id="KW-0472">Membrane</keyword>
<keyword evidence="4" id="KW-0874">Quinone</keyword>
<feature type="transmembrane region" description="Helical" evidence="11">
    <location>
        <begin position="158"/>
        <end position="178"/>
    </location>
</feature>
<evidence type="ECO:0000313" key="15">
    <source>
        <dbReference type="Proteomes" id="UP001597641"/>
    </source>
</evidence>
<dbReference type="InterPro" id="IPR038354">
    <property type="entry name" value="VKOR_sf"/>
</dbReference>
<evidence type="ECO:0000259" key="12">
    <source>
        <dbReference type="Pfam" id="PF03779"/>
    </source>
</evidence>
<dbReference type="Proteomes" id="UP001597641">
    <property type="component" value="Unassembled WGS sequence"/>
</dbReference>
<evidence type="ECO:0000256" key="8">
    <source>
        <dbReference type="ARBA" id="ARBA00023157"/>
    </source>
</evidence>
<evidence type="ECO:0000256" key="10">
    <source>
        <dbReference type="SAM" id="MobiDB-lite"/>
    </source>
</evidence>
<feature type="transmembrane region" description="Helical" evidence="11">
    <location>
        <begin position="340"/>
        <end position="360"/>
    </location>
</feature>
<evidence type="ECO:0000256" key="3">
    <source>
        <dbReference type="ARBA" id="ARBA00022692"/>
    </source>
</evidence>
<dbReference type="InterPro" id="IPR005530">
    <property type="entry name" value="SPW"/>
</dbReference>
<feature type="transmembrane region" description="Helical" evidence="11">
    <location>
        <begin position="87"/>
        <end position="111"/>
    </location>
</feature>
<feature type="transmembrane region" description="Helical" evidence="11">
    <location>
        <begin position="190"/>
        <end position="212"/>
    </location>
</feature>
<dbReference type="RefSeq" id="WP_377481456.1">
    <property type="nucleotide sequence ID" value="NZ_JBHUOX010000002.1"/>
</dbReference>
<comment type="caution">
    <text evidence="14">The sequence shown here is derived from an EMBL/GenBank/DDBJ whole genome shotgun (WGS) entry which is preliminary data.</text>
</comment>
<gene>
    <name evidence="14" type="ORF">ACFS7Z_04310</name>
</gene>
<feature type="compositionally biased region" description="Basic and acidic residues" evidence="10">
    <location>
        <begin position="1"/>
        <end position="15"/>
    </location>
</feature>
<evidence type="ECO:0000256" key="2">
    <source>
        <dbReference type="ARBA" id="ARBA00006214"/>
    </source>
</evidence>
<evidence type="ECO:0000259" key="13">
    <source>
        <dbReference type="Pfam" id="PF07884"/>
    </source>
</evidence>
<feature type="domain" description="Vitamin K epoxide reductase" evidence="13">
    <location>
        <begin position="233"/>
        <end position="360"/>
    </location>
</feature>
<feature type="transmembrane region" description="Helical" evidence="11">
    <location>
        <begin position="276"/>
        <end position="301"/>
    </location>
</feature>
<feature type="transmembrane region" description="Helical" evidence="11">
    <location>
        <begin position="453"/>
        <end position="471"/>
    </location>
</feature>
<evidence type="ECO:0000256" key="5">
    <source>
        <dbReference type="ARBA" id="ARBA00022989"/>
    </source>
</evidence>
<keyword evidence="3 11" id="KW-0812">Transmembrane</keyword>
<name>A0ABW6BP11_9BACT</name>
<feature type="domain" description="SPW repeat-containing integral membrane" evidence="12">
    <location>
        <begin position="427"/>
        <end position="520"/>
    </location>
</feature>
<feature type="transmembrane region" description="Helical" evidence="11">
    <location>
        <begin position="233"/>
        <end position="256"/>
    </location>
</feature>
<dbReference type="Pfam" id="PF07884">
    <property type="entry name" value="VKOR"/>
    <property type="match status" value="1"/>
</dbReference>
<comment type="similarity">
    <text evidence="2">Belongs to the VKOR family.</text>
</comment>
<feature type="region of interest" description="Disordered" evidence="10">
    <location>
        <begin position="1"/>
        <end position="68"/>
    </location>
</feature>
<keyword evidence="6" id="KW-0560">Oxidoreductase</keyword>
<accession>A0ABW6BP11</accession>
<evidence type="ECO:0000313" key="14">
    <source>
        <dbReference type="EMBL" id="MFD2999573.1"/>
    </source>
</evidence>
<dbReference type="CDD" id="cd12919">
    <property type="entry name" value="VKOR_2"/>
    <property type="match status" value="1"/>
</dbReference>
<evidence type="ECO:0000256" key="7">
    <source>
        <dbReference type="ARBA" id="ARBA00023136"/>
    </source>
</evidence>
<dbReference type="EMBL" id="JBHUOX010000002">
    <property type="protein sequence ID" value="MFD2999573.1"/>
    <property type="molecule type" value="Genomic_DNA"/>
</dbReference>
<proteinExistence type="inferred from homology"/>
<keyword evidence="5 11" id="KW-1133">Transmembrane helix</keyword>
<evidence type="ECO:0000256" key="9">
    <source>
        <dbReference type="ARBA" id="ARBA00023284"/>
    </source>
</evidence>
<dbReference type="Pfam" id="PF03779">
    <property type="entry name" value="SPW"/>
    <property type="match status" value="1"/>
</dbReference>
<dbReference type="InterPro" id="IPR012932">
    <property type="entry name" value="VKOR"/>
</dbReference>
<evidence type="ECO:0000256" key="4">
    <source>
        <dbReference type="ARBA" id="ARBA00022719"/>
    </source>
</evidence>
<feature type="transmembrane region" description="Helical" evidence="11">
    <location>
        <begin position="503"/>
        <end position="522"/>
    </location>
</feature>
<feature type="compositionally biased region" description="Basic and acidic residues" evidence="10">
    <location>
        <begin position="23"/>
        <end position="60"/>
    </location>
</feature>
<evidence type="ECO:0000256" key="11">
    <source>
        <dbReference type="SAM" id="Phobius"/>
    </source>
</evidence>
<comment type="subcellular location">
    <subcellularLocation>
        <location evidence="1">Membrane</location>
        <topology evidence="1">Multi-pass membrane protein</topology>
    </subcellularLocation>
</comment>
<feature type="transmembrane region" description="Helical" evidence="11">
    <location>
        <begin position="131"/>
        <end position="149"/>
    </location>
</feature>
<evidence type="ECO:0000256" key="1">
    <source>
        <dbReference type="ARBA" id="ARBA00004141"/>
    </source>
</evidence>
<keyword evidence="15" id="KW-1185">Reference proteome</keyword>